<keyword evidence="2" id="KW-1185">Reference proteome</keyword>
<name>A0AC61RAQ5_9FIRM</name>
<dbReference type="EMBL" id="SRYG01000003">
    <property type="protein sequence ID" value="TGY66965.1"/>
    <property type="molecule type" value="Genomic_DNA"/>
</dbReference>
<proteinExistence type="predicted"/>
<evidence type="ECO:0000313" key="1">
    <source>
        <dbReference type="EMBL" id="TGY66965.1"/>
    </source>
</evidence>
<reference evidence="1" key="1">
    <citation type="submission" date="2019-04" db="EMBL/GenBank/DDBJ databases">
        <title>Microbes associate with the intestines of laboratory mice.</title>
        <authorList>
            <person name="Navarre W."/>
            <person name="Wong E."/>
            <person name="Huang K."/>
            <person name="Tropini C."/>
            <person name="Ng K."/>
            <person name="Yu B."/>
        </authorList>
    </citation>
    <scope>NUCLEOTIDE SEQUENCE</scope>
    <source>
        <strain evidence="1">NM09_H32</strain>
    </source>
</reference>
<organism evidence="1 2">
    <name type="scientific">Dubosiella muris</name>
    <dbReference type="NCBI Taxonomy" id="3038133"/>
    <lineage>
        <taxon>Bacteria</taxon>
        <taxon>Bacillati</taxon>
        <taxon>Bacillota</taxon>
        <taxon>Erysipelotrichia</taxon>
        <taxon>Erysipelotrichales</taxon>
        <taxon>Erysipelotrichaceae</taxon>
        <taxon>Dubosiella</taxon>
    </lineage>
</organism>
<accession>A0AC61RAQ5</accession>
<comment type="caution">
    <text evidence="1">The sequence shown here is derived from an EMBL/GenBank/DDBJ whole genome shotgun (WGS) entry which is preliminary data.</text>
</comment>
<evidence type="ECO:0000313" key="2">
    <source>
        <dbReference type="Proteomes" id="UP000308836"/>
    </source>
</evidence>
<dbReference type="Proteomes" id="UP000308836">
    <property type="component" value="Unassembled WGS sequence"/>
</dbReference>
<sequence>MKRKKLGWIIGLVALVFALGLPAISRTLAVDLKETCSLSFSPLPEYADDLESADVVVDVFKVASAIEDPGVDSYSFEATETFEALAPALKNLAAVDYTALSQQAGQIVAQSKPEPVATVSVLDKARLEPGLYLTMPRRADMTLADSLEQTMVGSTDGTEKVLSFVNTSQYKYTFNPSLVALPSRMDENGENNTVNGTDWQYDFTMTLKASQEPREDGRIVIHKQVDALGGFAPAMFVFEITAEYDGEVVYSGVEQLVLTDTTSGTIEVDNIPVGSVVTVEEVYTGASYTLVSGSPSQELADGDVELTFDFVNALVPNNNHGTSVNNTFTRNGESWDVNQRYSREGE</sequence>
<gene>
    <name evidence="1" type="ORF">E5336_02475</name>
</gene>
<protein>
    <submittedName>
        <fullName evidence="1">Uncharacterized protein</fullName>
    </submittedName>
</protein>